<protein>
    <submittedName>
        <fullName evidence="2">Uncharacterized protein</fullName>
    </submittedName>
</protein>
<keyword evidence="1" id="KW-0812">Transmembrane</keyword>
<proteinExistence type="predicted"/>
<evidence type="ECO:0000313" key="2">
    <source>
        <dbReference type="EMBL" id="QNO43632.1"/>
    </source>
</evidence>
<sequence>MPSSARPTTASPVTAPPRNAMDSAFSRPSFAAFAVLTFARTETFMPMYPANADAAAPTRNPKAIFDPSPPSNSSIAAGVPCSKRIRRALSPSNVHIAAASMIATIATVLYWRFRYAIAPSCIAAAISCISFVPEGCFKTRYANTPANTRLIMPATGARYNMLSISNYLSCLYFSLYFIIG</sequence>
<keyword evidence="1" id="KW-0472">Membrane</keyword>
<evidence type="ECO:0000256" key="1">
    <source>
        <dbReference type="SAM" id="Phobius"/>
    </source>
</evidence>
<keyword evidence="1" id="KW-1133">Transmembrane helix</keyword>
<feature type="transmembrane region" description="Helical" evidence="1">
    <location>
        <begin position="93"/>
        <end position="111"/>
    </location>
</feature>
<dbReference type="AlphaFoldDB" id="A0A7G9Y6J8"/>
<dbReference type="EMBL" id="MT630848">
    <property type="protein sequence ID" value="QNO43632.1"/>
    <property type="molecule type" value="Genomic_DNA"/>
</dbReference>
<gene>
    <name evidence="2" type="ORF">MOOKMAHM_00001</name>
</gene>
<accession>A0A7G9Y6J8</accession>
<reference evidence="2" key="1">
    <citation type="submission" date="2020-06" db="EMBL/GenBank/DDBJ databases">
        <title>Unique genomic features of the anaerobic methanotrophic archaea.</title>
        <authorList>
            <person name="Chadwick G.L."/>
            <person name="Skennerton C.T."/>
            <person name="Laso-Perez R."/>
            <person name="Leu A.O."/>
            <person name="Speth D.R."/>
            <person name="Yu H."/>
            <person name="Morgan-Lang C."/>
            <person name="Hatzenpichler R."/>
            <person name="Goudeau D."/>
            <person name="Malmstrom R."/>
            <person name="Brazelton W.J."/>
            <person name="Woyke T."/>
            <person name="Hallam S.J."/>
            <person name="Tyson G.W."/>
            <person name="Wegener G."/>
            <person name="Boetius A."/>
            <person name="Orphan V."/>
        </authorList>
    </citation>
    <scope>NUCLEOTIDE SEQUENCE</scope>
</reference>
<name>A0A7G9Y6J8_9EURY</name>
<feature type="transmembrane region" description="Helical" evidence="1">
    <location>
        <begin position="158"/>
        <end position="179"/>
    </location>
</feature>
<feature type="transmembrane region" description="Helical" evidence="1">
    <location>
        <begin position="117"/>
        <end position="137"/>
    </location>
</feature>
<organism evidence="2">
    <name type="scientific">Candidatus Methanogaster sp. ANME-2c ERB4</name>
    <dbReference type="NCBI Taxonomy" id="2759911"/>
    <lineage>
        <taxon>Archaea</taxon>
        <taxon>Methanobacteriati</taxon>
        <taxon>Methanobacteriota</taxon>
        <taxon>Stenosarchaea group</taxon>
        <taxon>Methanomicrobia</taxon>
        <taxon>Methanosarcinales</taxon>
        <taxon>ANME-2 cluster</taxon>
        <taxon>Candidatus Methanogasteraceae</taxon>
        <taxon>Candidatus Methanogaster</taxon>
    </lineage>
</organism>